<dbReference type="Pfam" id="PF00700">
    <property type="entry name" value="Flagellin_C"/>
    <property type="match status" value="1"/>
</dbReference>
<dbReference type="PANTHER" id="PTHR42792:SF1">
    <property type="entry name" value="FLAGELLAR HOOK-ASSOCIATED PROTEIN 3"/>
    <property type="match status" value="1"/>
</dbReference>
<proteinExistence type="inferred from homology"/>
<dbReference type="Gene3D" id="1.20.1330.10">
    <property type="entry name" value="f41 fragment of flagellin, N-terminal domain"/>
    <property type="match status" value="1"/>
</dbReference>
<keyword evidence="6" id="KW-1185">Reference proteome</keyword>
<accession>A0ABX1ERW4</accession>
<comment type="subcellular location">
    <subcellularLocation>
        <location evidence="1">Bacterial flagellum</location>
    </subcellularLocation>
</comment>
<evidence type="ECO:0000313" key="6">
    <source>
        <dbReference type="Proteomes" id="UP000765160"/>
    </source>
</evidence>
<comment type="caution">
    <text evidence="5">The sequence shown here is derived from an EMBL/GenBank/DDBJ whole genome shotgun (WGS) entry which is preliminary data.</text>
</comment>
<organism evidence="5 6">
    <name type="scientific">Falsiroseomonas frigidaquae</name>
    <dbReference type="NCBI Taxonomy" id="487318"/>
    <lineage>
        <taxon>Bacteria</taxon>
        <taxon>Pseudomonadati</taxon>
        <taxon>Pseudomonadota</taxon>
        <taxon>Alphaproteobacteria</taxon>
        <taxon>Acetobacterales</taxon>
        <taxon>Roseomonadaceae</taxon>
        <taxon>Falsiroseomonas</taxon>
    </lineage>
</organism>
<name>A0ABX1ERW4_9PROT</name>
<evidence type="ECO:0000313" key="5">
    <source>
        <dbReference type="EMBL" id="NKE43322.1"/>
    </source>
</evidence>
<comment type="similarity">
    <text evidence="2">Belongs to the bacterial flagellin family.</text>
</comment>
<gene>
    <name evidence="5" type="ORF">HB662_00930</name>
</gene>
<feature type="domain" description="Flagellin C-terminal" evidence="4">
    <location>
        <begin position="280"/>
        <end position="356"/>
    </location>
</feature>
<dbReference type="InterPro" id="IPR046358">
    <property type="entry name" value="Flagellin_C"/>
</dbReference>
<dbReference type="EMBL" id="JAAVTX010000001">
    <property type="protein sequence ID" value="NKE43322.1"/>
    <property type="molecule type" value="Genomic_DNA"/>
</dbReference>
<sequence>MAVGGFPALDRVTTLSGELRARLNEQMRQAAGGQRADSYAGLGTDARRAVDLRAEMSRREVLTRTIATAESRASATQVTLKRLTAIATDFAGSANGLLGANAADATLLAQSARTALQDVAGLLNDRYGGEALFGGADLTQSPVPGEITKSGLFTQIRATLQGMTAGSGASTRTALRELGASDDPAVTPFSAYATAAAQGEIADPRRSVPVEAGVTVEIGLYANRNAAAYPSTAADSTGSWSRDLLYGLSVLANLGPDQAALGEDFTQVVQGAIGALRAGLSGVTEEAGALGTTERRLADARIHHEEVGAQVEQQVSALEEVDLAETITRLQGTQAQLEASYRVLAMLGNLSLTKFLS</sequence>
<evidence type="ECO:0000256" key="3">
    <source>
        <dbReference type="ARBA" id="ARBA00023143"/>
    </source>
</evidence>
<evidence type="ECO:0000256" key="1">
    <source>
        <dbReference type="ARBA" id="ARBA00004365"/>
    </source>
</evidence>
<keyword evidence="3" id="KW-0975">Bacterial flagellum</keyword>
<dbReference type="SUPFAM" id="SSF64518">
    <property type="entry name" value="Phase 1 flagellin"/>
    <property type="match status" value="1"/>
</dbReference>
<dbReference type="Proteomes" id="UP000765160">
    <property type="component" value="Unassembled WGS sequence"/>
</dbReference>
<reference evidence="5 6" key="1">
    <citation type="submission" date="2020-03" db="EMBL/GenBank/DDBJ databases">
        <title>Roseomonas selenitidurans sp. nov. isolated from soil.</title>
        <authorList>
            <person name="Liu H."/>
        </authorList>
    </citation>
    <scope>NUCLEOTIDE SEQUENCE [LARGE SCALE GENOMIC DNA]</scope>
    <source>
        <strain evidence="5 6">JCM 15073</strain>
    </source>
</reference>
<dbReference type="PANTHER" id="PTHR42792">
    <property type="entry name" value="FLAGELLIN"/>
    <property type="match status" value="1"/>
</dbReference>
<evidence type="ECO:0000259" key="4">
    <source>
        <dbReference type="Pfam" id="PF00700"/>
    </source>
</evidence>
<dbReference type="InterPro" id="IPR001492">
    <property type="entry name" value="Flagellin"/>
</dbReference>
<dbReference type="RefSeq" id="WP_168046242.1">
    <property type="nucleotide sequence ID" value="NZ_JAATJR010000001.1"/>
</dbReference>
<evidence type="ECO:0000256" key="2">
    <source>
        <dbReference type="ARBA" id="ARBA00005709"/>
    </source>
</evidence>
<protein>
    <recommendedName>
        <fullName evidence="4">Flagellin C-terminal domain-containing protein</fullName>
    </recommendedName>
</protein>